<keyword evidence="6" id="KW-1185">Reference proteome</keyword>
<dbReference type="InterPro" id="IPR011057">
    <property type="entry name" value="Mss4-like_sf"/>
</dbReference>
<dbReference type="PANTHER" id="PTHR28620:SF1">
    <property type="entry name" value="CENP-V_GFA DOMAIN-CONTAINING PROTEIN"/>
    <property type="match status" value="1"/>
</dbReference>
<dbReference type="GO" id="GO:0046872">
    <property type="term" value="F:metal ion binding"/>
    <property type="evidence" value="ECO:0007669"/>
    <property type="project" value="UniProtKB-KW"/>
</dbReference>
<dbReference type="InterPro" id="IPR006913">
    <property type="entry name" value="CENP-V/GFA"/>
</dbReference>
<dbReference type="AlphaFoldDB" id="A0A165NIR9"/>
<evidence type="ECO:0000256" key="3">
    <source>
        <dbReference type="ARBA" id="ARBA00022833"/>
    </source>
</evidence>
<keyword evidence="2" id="KW-0479">Metal-binding</keyword>
<name>A0A165NIR9_EXIGL</name>
<evidence type="ECO:0000259" key="4">
    <source>
        <dbReference type="PROSITE" id="PS51891"/>
    </source>
</evidence>
<sequence length="149" mass="16310">MAPLPLTYDRPTVHEPGTFTPHTYTGACHCGRVEFSCIAPPMDELEVLSCTCSFCAKRGGLQIYVRPESLSWTKGGWEDLTQYRWNTCRVAHCFCPVCGTHIGTNAGPVLALNMRCMEGVDAEALKERRFDGKTAVPGPKVESALEDAA</sequence>
<feature type="domain" description="CENP-V/GFA" evidence="4">
    <location>
        <begin position="24"/>
        <end position="131"/>
    </location>
</feature>
<dbReference type="SUPFAM" id="SSF51316">
    <property type="entry name" value="Mss4-like"/>
    <property type="match status" value="1"/>
</dbReference>
<dbReference type="Pfam" id="PF04828">
    <property type="entry name" value="GFA"/>
    <property type="match status" value="1"/>
</dbReference>
<organism evidence="5 6">
    <name type="scientific">Exidia glandulosa HHB12029</name>
    <dbReference type="NCBI Taxonomy" id="1314781"/>
    <lineage>
        <taxon>Eukaryota</taxon>
        <taxon>Fungi</taxon>
        <taxon>Dikarya</taxon>
        <taxon>Basidiomycota</taxon>
        <taxon>Agaricomycotina</taxon>
        <taxon>Agaricomycetes</taxon>
        <taxon>Auriculariales</taxon>
        <taxon>Exidiaceae</taxon>
        <taxon>Exidia</taxon>
    </lineage>
</organism>
<keyword evidence="3" id="KW-0862">Zinc</keyword>
<dbReference type="EMBL" id="KV425898">
    <property type="protein sequence ID" value="KZW00806.1"/>
    <property type="molecule type" value="Genomic_DNA"/>
</dbReference>
<dbReference type="InterPro" id="IPR052355">
    <property type="entry name" value="CENP-V-like"/>
</dbReference>
<evidence type="ECO:0000256" key="1">
    <source>
        <dbReference type="ARBA" id="ARBA00005495"/>
    </source>
</evidence>
<protein>
    <recommendedName>
        <fullName evidence="4">CENP-V/GFA domain-containing protein</fullName>
    </recommendedName>
</protein>
<dbReference type="InParanoid" id="A0A165NIR9"/>
<accession>A0A165NIR9</accession>
<evidence type="ECO:0000313" key="5">
    <source>
        <dbReference type="EMBL" id="KZW00806.1"/>
    </source>
</evidence>
<dbReference type="PROSITE" id="PS51891">
    <property type="entry name" value="CENP_V_GFA"/>
    <property type="match status" value="1"/>
</dbReference>
<evidence type="ECO:0000313" key="6">
    <source>
        <dbReference type="Proteomes" id="UP000077266"/>
    </source>
</evidence>
<dbReference type="OrthoDB" id="2993351at2759"/>
<dbReference type="GO" id="GO:0016846">
    <property type="term" value="F:carbon-sulfur lyase activity"/>
    <property type="evidence" value="ECO:0007669"/>
    <property type="project" value="InterPro"/>
</dbReference>
<gene>
    <name evidence="5" type="ORF">EXIGLDRAFT_830460</name>
</gene>
<reference evidence="5 6" key="1">
    <citation type="journal article" date="2016" name="Mol. Biol. Evol.">
        <title>Comparative Genomics of Early-Diverging Mushroom-Forming Fungi Provides Insights into the Origins of Lignocellulose Decay Capabilities.</title>
        <authorList>
            <person name="Nagy L.G."/>
            <person name="Riley R."/>
            <person name="Tritt A."/>
            <person name="Adam C."/>
            <person name="Daum C."/>
            <person name="Floudas D."/>
            <person name="Sun H."/>
            <person name="Yadav J.S."/>
            <person name="Pangilinan J."/>
            <person name="Larsson K.H."/>
            <person name="Matsuura K."/>
            <person name="Barry K."/>
            <person name="Labutti K."/>
            <person name="Kuo R."/>
            <person name="Ohm R.A."/>
            <person name="Bhattacharya S.S."/>
            <person name="Shirouzu T."/>
            <person name="Yoshinaga Y."/>
            <person name="Martin F.M."/>
            <person name="Grigoriev I.V."/>
            <person name="Hibbett D.S."/>
        </authorList>
    </citation>
    <scope>NUCLEOTIDE SEQUENCE [LARGE SCALE GENOMIC DNA]</scope>
    <source>
        <strain evidence="5 6">HHB12029</strain>
    </source>
</reference>
<dbReference type="STRING" id="1314781.A0A165NIR9"/>
<dbReference type="Gene3D" id="2.170.150.70">
    <property type="match status" value="1"/>
</dbReference>
<dbReference type="Proteomes" id="UP000077266">
    <property type="component" value="Unassembled WGS sequence"/>
</dbReference>
<evidence type="ECO:0000256" key="2">
    <source>
        <dbReference type="ARBA" id="ARBA00022723"/>
    </source>
</evidence>
<dbReference type="PANTHER" id="PTHR28620">
    <property type="entry name" value="CENTROMERE PROTEIN V"/>
    <property type="match status" value="1"/>
</dbReference>
<comment type="similarity">
    <text evidence="1">Belongs to the Gfa family.</text>
</comment>
<proteinExistence type="inferred from homology"/>